<dbReference type="HOGENOM" id="CLU_071874_0_0_1"/>
<evidence type="ECO:0000256" key="1">
    <source>
        <dbReference type="SAM" id="Coils"/>
    </source>
</evidence>
<dbReference type="OMA" id="NDNENMS"/>
<dbReference type="OrthoDB" id="4053251at2759"/>
<protein>
    <submittedName>
        <fullName evidence="3">Uncharacterized protein</fullName>
    </submittedName>
</protein>
<dbReference type="FunCoup" id="A7TH88">
    <property type="interactions" value="105"/>
</dbReference>
<dbReference type="EMBL" id="DS480390">
    <property type="protein sequence ID" value="EDO18369.1"/>
    <property type="molecule type" value="Genomic_DNA"/>
</dbReference>
<dbReference type="AlphaFoldDB" id="A7TH88"/>
<feature type="region of interest" description="Disordered" evidence="2">
    <location>
        <begin position="15"/>
        <end position="111"/>
    </location>
</feature>
<dbReference type="GeneID" id="5546652"/>
<dbReference type="KEGG" id="vpo:Kpol_1013p41"/>
<proteinExistence type="predicted"/>
<feature type="compositionally biased region" description="Basic and acidic residues" evidence="2">
    <location>
        <begin position="47"/>
        <end position="61"/>
    </location>
</feature>
<keyword evidence="1" id="KW-0175">Coiled coil</keyword>
<feature type="region of interest" description="Disordered" evidence="2">
    <location>
        <begin position="299"/>
        <end position="380"/>
    </location>
</feature>
<dbReference type="InParanoid" id="A7TH88"/>
<dbReference type="Proteomes" id="UP000000267">
    <property type="component" value="Unassembled WGS sequence"/>
</dbReference>
<evidence type="ECO:0000313" key="3">
    <source>
        <dbReference type="EMBL" id="EDO18369.1"/>
    </source>
</evidence>
<dbReference type="InterPro" id="IPR013743">
    <property type="entry name" value="NBP1/CSA1"/>
</dbReference>
<dbReference type="PhylomeDB" id="A7TH88"/>
<organism evidence="4">
    <name type="scientific">Vanderwaltozyma polyspora (strain ATCC 22028 / DSM 70294 / BCRC 21397 / CBS 2163 / NBRC 10782 / NRRL Y-8283 / UCD 57-17)</name>
    <name type="common">Kluyveromyces polysporus</name>
    <dbReference type="NCBI Taxonomy" id="436907"/>
    <lineage>
        <taxon>Eukaryota</taxon>
        <taxon>Fungi</taxon>
        <taxon>Dikarya</taxon>
        <taxon>Ascomycota</taxon>
        <taxon>Saccharomycotina</taxon>
        <taxon>Saccharomycetes</taxon>
        <taxon>Saccharomycetales</taxon>
        <taxon>Saccharomycetaceae</taxon>
        <taxon>Vanderwaltozyma</taxon>
    </lineage>
</organism>
<name>A7TH88_VANPO</name>
<dbReference type="Pfam" id="PF08537">
    <property type="entry name" value="NBP1"/>
    <property type="match status" value="1"/>
</dbReference>
<feature type="compositionally biased region" description="Low complexity" evidence="2">
    <location>
        <begin position="92"/>
        <end position="105"/>
    </location>
</feature>
<accession>A7TH88</accession>
<evidence type="ECO:0000256" key="2">
    <source>
        <dbReference type="SAM" id="MobiDB-lite"/>
    </source>
</evidence>
<dbReference type="eggNOG" id="ENOG502RYR8">
    <property type="taxonomic scope" value="Eukaryota"/>
</dbReference>
<feature type="compositionally biased region" description="Basic and acidic residues" evidence="2">
    <location>
        <begin position="24"/>
        <end position="38"/>
    </location>
</feature>
<evidence type="ECO:0000313" key="4">
    <source>
        <dbReference type="Proteomes" id="UP000000267"/>
    </source>
</evidence>
<reference evidence="3 4" key="1">
    <citation type="journal article" date="2007" name="Proc. Natl. Acad. Sci. U.S.A.">
        <title>Independent sorting-out of thousands of duplicated gene pairs in two yeast species descended from a whole-genome duplication.</title>
        <authorList>
            <person name="Scannell D.R."/>
            <person name="Frank A.C."/>
            <person name="Conant G.C."/>
            <person name="Byrne K.P."/>
            <person name="Woolfit M."/>
            <person name="Wolfe K.H."/>
        </authorList>
    </citation>
    <scope>NUCLEOTIDE SEQUENCE [LARGE SCALE GENOMIC DNA]</scope>
    <source>
        <strain evidence="4">ATCC 22028 / DSM 70294 / BCRC 21397 / CBS 2163 / NBRC 10782 / NRRL Y-8283 / UCD 57-17</strain>
    </source>
</reference>
<keyword evidence="4" id="KW-1185">Reference proteome</keyword>
<feature type="coiled-coil region" evidence="1">
    <location>
        <begin position="225"/>
        <end position="266"/>
    </location>
</feature>
<gene>
    <name evidence="3" type="ORF">Kpol_1013p41</name>
</gene>
<sequence length="380" mass="43667">MLDSLKGFVDDFFGKGNQDYDEDDGRKRDYGELSELRDRRKRRRAVAAKERNRMLRMKRGDPGVADEIYSRSRGSRVQHRSLEGGVHKPRNSDSASASSAANNYNGGTRRRQYREVSPEFVTGVPPRNNGRLRTLVNSIKSVFSNDTQELNMMQRASENLNVLVPVSPALSEREERMLIQDRIIRSEVFRKKLMEKRHDDVLLEQLKRGRSKTVDTPGYVSSSNLNITNDQVTLLQKKIDDMEEKITSLTKELQISKKKLKFAKEKNLLLQSLLDDANIDSEYVKSRRDIKNLQKENLIPETDLPPSPKRTVNPLFTSSPMRKPTIEANEDDDMNTGDIGPDEFYSKYPKIPETETLTQHGKEKSLSPIRIDYSKYSSPR</sequence>
<dbReference type="RefSeq" id="XP_001646227.1">
    <property type="nucleotide sequence ID" value="XM_001646177.1"/>
</dbReference>